<dbReference type="SUPFAM" id="SSF52833">
    <property type="entry name" value="Thioredoxin-like"/>
    <property type="match status" value="1"/>
</dbReference>
<dbReference type="RefSeq" id="WP_119545004.1">
    <property type="nucleotide sequence ID" value="NZ_QXIR01000001.1"/>
</dbReference>
<dbReference type="AlphaFoldDB" id="A0A3A1RC14"/>
<dbReference type="InterPro" id="IPR036249">
    <property type="entry name" value="Thioredoxin-like_sf"/>
</dbReference>
<gene>
    <name evidence="1" type="ORF">D3H55_01070</name>
</gene>
<comment type="caution">
    <text evidence="1">The sequence shown here is derived from an EMBL/GenBank/DDBJ whole genome shotgun (WGS) entry which is preliminary data.</text>
</comment>
<dbReference type="Pfam" id="PF05768">
    <property type="entry name" value="Glrx-like"/>
    <property type="match status" value="1"/>
</dbReference>
<dbReference type="OrthoDB" id="32865at2"/>
<proteinExistence type="predicted"/>
<organism evidence="1 2">
    <name type="scientific">Bacillus salacetis</name>
    <dbReference type="NCBI Taxonomy" id="2315464"/>
    <lineage>
        <taxon>Bacteria</taxon>
        <taxon>Bacillati</taxon>
        <taxon>Bacillota</taxon>
        <taxon>Bacilli</taxon>
        <taxon>Bacillales</taxon>
        <taxon>Bacillaceae</taxon>
        <taxon>Bacillus</taxon>
    </lineage>
</organism>
<evidence type="ECO:0000313" key="1">
    <source>
        <dbReference type="EMBL" id="RIW38973.1"/>
    </source>
</evidence>
<evidence type="ECO:0000313" key="2">
    <source>
        <dbReference type="Proteomes" id="UP000265801"/>
    </source>
</evidence>
<accession>A0A3A1RC14</accession>
<protein>
    <submittedName>
        <fullName evidence="1">Glutaredoxin family protein</fullName>
    </submittedName>
</protein>
<sequence>MIENKLPAVNFYTRDRCHLCEDAKLMLKLIKEEIPFELNEYDIDKSDELTERFGLMIPVVEIDGEIVQYGQIDYFTVSKRLQDKS</sequence>
<reference evidence="1 2" key="1">
    <citation type="submission" date="2018-09" db="EMBL/GenBank/DDBJ databases">
        <title>Bacillus saliacetes sp. nov., isolated from Thai shrimp paste (Ka-pi).</title>
        <authorList>
            <person name="Daroonpunt R."/>
            <person name="Tanasupawat S."/>
            <person name="Yiamsombut S."/>
        </authorList>
    </citation>
    <scope>NUCLEOTIDE SEQUENCE [LARGE SCALE GENOMIC DNA]</scope>
    <source>
        <strain evidence="1 2">SKP7-4</strain>
    </source>
</reference>
<dbReference type="EMBL" id="QXIR01000001">
    <property type="protein sequence ID" value="RIW38973.1"/>
    <property type="molecule type" value="Genomic_DNA"/>
</dbReference>
<dbReference type="Gene3D" id="3.40.30.10">
    <property type="entry name" value="Glutaredoxin"/>
    <property type="match status" value="1"/>
</dbReference>
<dbReference type="Proteomes" id="UP000265801">
    <property type="component" value="Unassembled WGS sequence"/>
</dbReference>
<dbReference type="InterPro" id="IPR008554">
    <property type="entry name" value="Glutaredoxin-like"/>
</dbReference>
<keyword evidence="2" id="KW-1185">Reference proteome</keyword>
<name>A0A3A1RC14_9BACI</name>